<feature type="non-terminal residue" evidence="1">
    <location>
        <position position="133"/>
    </location>
</feature>
<comment type="caution">
    <text evidence="1">The sequence shown here is derived from an EMBL/GenBank/DDBJ whole genome shotgun (WGS) entry which is preliminary data.</text>
</comment>
<sequence>MRKRLSSRIPLTPVTIACFTGKTCRNALMQFRFKVKTKFVRYGGPSVPFNYVDAHFYLQQYFLKYSRKKWNAEIIILDSFLTFMMTRGLSDHAAIYGLLRPSALIAQRVKRFLNHSFGPRGRFFAVHKRHREM</sequence>
<keyword evidence="2" id="KW-1185">Reference proteome</keyword>
<dbReference type="Proteomes" id="UP000192257">
    <property type="component" value="Unassembled WGS sequence"/>
</dbReference>
<gene>
    <name evidence="1" type="ORF">TM35_000061320</name>
</gene>
<evidence type="ECO:0000313" key="1">
    <source>
        <dbReference type="EMBL" id="ORC91127.1"/>
    </source>
</evidence>
<proteinExistence type="predicted"/>
<name>A0A1X0P2G7_9TRYP</name>
<dbReference type="GeneID" id="39982949"/>
<organism evidence="1 2">
    <name type="scientific">Trypanosoma theileri</name>
    <dbReference type="NCBI Taxonomy" id="67003"/>
    <lineage>
        <taxon>Eukaryota</taxon>
        <taxon>Discoba</taxon>
        <taxon>Euglenozoa</taxon>
        <taxon>Kinetoplastea</taxon>
        <taxon>Metakinetoplastina</taxon>
        <taxon>Trypanosomatida</taxon>
        <taxon>Trypanosomatidae</taxon>
        <taxon>Trypanosoma</taxon>
    </lineage>
</organism>
<dbReference type="VEuPathDB" id="TriTrypDB:TM35_000061320"/>
<dbReference type="AlphaFoldDB" id="A0A1X0P2G7"/>
<evidence type="ECO:0000313" key="2">
    <source>
        <dbReference type="Proteomes" id="UP000192257"/>
    </source>
</evidence>
<protein>
    <submittedName>
        <fullName evidence="1">Uncharacterized protein</fullName>
    </submittedName>
</protein>
<dbReference type="RefSeq" id="XP_028885193.1">
    <property type="nucleotide sequence ID" value="XM_029023169.1"/>
</dbReference>
<dbReference type="EMBL" id="NBCO01000006">
    <property type="protein sequence ID" value="ORC91127.1"/>
    <property type="molecule type" value="Genomic_DNA"/>
</dbReference>
<reference evidence="1 2" key="1">
    <citation type="submission" date="2017-03" db="EMBL/GenBank/DDBJ databases">
        <title>An alternative strategy for trypanosome survival in the mammalian bloodstream revealed through genome and transcriptome analysis of the ubiquitous bovine parasite Trypanosoma (Megatrypanum) theileri.</title>
        <authorList>
            <person name="Kelly S."/>
            <person name="Ivens A."/>
            <person name="Mott A."/>
            <person name="O'Neill E."/>
            <person name="Emms D."/>
            <person name="Macleod O."/>
            <person name="Voorheis P."/>
            <person name="Matthews J."/>
            <person name="Matthews K."/>
            <person name="Carrington M."/>
        </authorList>
    </citation>
    <scope>NUCLEOTIDE SEQUENCE [LARGE SCALE GENOMIC DNA]</scope>
    <source>
        <strain evidence="1">Edinburgh</strain>
    </source>
</reference>
<accession>A0A1X0P2G7</accession>